<evidence type="ECO:0000313" key="3">
    <source>
        <dbReference type="EMBL" id="TPG15320.1"/>
    </source>
</evidence>
<dbReference type="RefSeq" id="WP_140866064.1">
    <property type="nucleotide sequence ID" value="NZ_RCZK01000001.1"/>
</dbReference>
<organism evidence="3 4">
    <name type="scientific">Sphingomonas oligophenolica</name>
    <dbReference type="NCBI Taxonomy" id="301154"/>
    <lineage>
        <taxon>Bacteria</taxon>
        <taxon>Pseudomonadati</taxon>
        <taxon>Pseudomonadota</taxon>
        <taxon>Alphaproteobacteria</taxon>
        <taxon>Sphingomonadales</taxon>
        <taxon>Sphingomonadaceae</taxon>
        <taxon>Sphingomonas</taxon>
    </lineage>
</organism>
<keyword evidence="4" id="KW-1185">Reference proteome</keyword>
<accession>A0A502CS17</accession>
<feature type="transmembrane region" description="Helical" evidence="1">
    <location>
        <begin position="58"/>
        <end position="76"/>
    </location>
</feature>
<reference evidence="3 4" key="1">
    <citation type="journal article" date="2019" name="Environ. Microbiol.">
        <title>Species interactions and distinct microbial communities in high Arctic permafrost affected cryosols are associated with the CH4 and CO2 gas fluxes.</title>
        <authorList>
            <person name="Altshuler I."/>
            <person name="Hamel J."/>
            <person name="Turney S."/>
            <person name="Magnuson E."/>
            <person name="Levesque R."/>
            <person name="Greer C."/>
            <person name="Whyte L.G."/>
        </authorList>
    </citation>
    <scope>NUCLEOTIDE SEQUENCE [LARGE SCALE GENOMIC DNA]</scope>
    <source>
        <strain evidence="3 4">S5.1</strain>
    </source>
</reference>
<dbReference type="Proteomes" id="UP000318413">
    <property type="component" value="Unassembled WGS sequence"/>
</dbReference>
<keyword evidence="1" id="KW-0812">Transmembrane</keyword>
<gene>
    <name evidence="3" type="ORF">EAH84_00420</name>
</gene>
<evidence type="ECO:0000256" key="1">
    <source>
        <dbReference type="SAM" id="Phobius"/>
    </source>
</evidence>
<comment type="caution">
    <text evidence="3">The sequence shown here is derived from an EMBL/GenBank/DDBJ whole genome shotgun (WGS) entry which is preliminary data.</text>
</comment>
<keyword evidence="1" id="KW-0472">Membrane</keyword>
<dbReference type="AlphaFoldDB" id="A0A502CS17"/>
<evidence type="ECO:0000313" key="4">
    <source>
        <dbReference type="Proteomes" id="UP000318413"/>
    </source>
</evidence>
<sequence>MTFSLKRVAAACVGASMIVMPVAASAATANPAASLSVTRASTPTVHQSKLGADVPTTTLISIGVLAALVAIVLVATNGNNNNGGTPASR</sequence>
<name>A0A502CS17_9SPHN</name>
<feature type="signal peptide" evidence="2">
    <location>
        <begin position="1"/>
        <end position="26"/>
    </location>
</feature>
<keyword evidence="1" id="KW-1133">Transmembrane helix</keyword>
<evidence type="ECO:0008006" key="5">
    <source>
        <dbReference type="Google" id="ProtNLM"/>
    </source>
</evidence>
<dbReference type="EMBL" id="RCZK01000001">
    <property type="protein sequence ID" value="TPG15320.1"/>
    <property type="molecule type" value="Genomic_DNA"/>
</dbReference>
<proteinExistence type="predicted"/>
<evidence type="ECO:0000256" key="2">
    <source>
        <dbReference type="SAM" id="SignalP"/>
    </source>
</evidence>
<keyword evidence="2" id="KW-0732">Signal</keyword>
<protein>
    <recommendedName>
        <fullName evidence="5">Ferrochelatase</fullName>
    </recommendedName>
</protein>
<feature type="chain" id="PRO_5021398350" description="Ferrochelatase" evidence="2">
    <location>
        <begin position="27"/>
        <end position="89"/>
    </location>
</feature>